<keyword evidence="1" id="KW-1133">Transmembrane helix</keyword>
<accession>A0ABV7QTH9</accession>
<dbReference type="Proteomes" id="UP001595764">
    <property type="component" value="Unassembled WGS sequence"/>
</dbReference>
<dbReference type="InterPro" id="IPR045919">
    <property type="entry name" value="DUF6338"/>
</dbReference>
<dbReference type="Pfam" id="PF19865">
    <property type="entry name" value="DUF6338"/>
    <property type="match status" value="1"/>
</dbReference>
<dbReference type="EMBL" id="JBHRWI010000052">
    <property type="protein sequence ID" value="MFC3515659.1"/>
    <property type="molecule type" value="Genomic_DNA"/>
</dbReference>
<evidence type="ECO:0000313" key="3">
    <source>
        <dbReference type="Proteomes" id="UP001595764"/>
    </source>
</evidence>
<reference evidence="3" key="1">
    <citation type="journal article" date="2019" name="Int. J. Syst. Evol. Microbiol.">
        <title>The Global Catalogue of Microorganisms (GCM) 10K type strain sequencing project: providing services to taxonomists for standard genome sequencing and annotation.</title>
        <authorList>
            <consortium name="The Broad Institute Genomics Platform"/>
            <consortium name="The Broad Institute Genome Sequencing Center for Infectious Disease"/>
            <person name="Wu L."/>
            <person name="Ma J."/>
        </authorList>
    </citation>
    <scope>NUCLEOTIDE SEQUENCE [LARGE SCALE GENOMIC DNA]</scope>
    <source>
        <strain evidence="3">CGMCC 4.7682</strain>
    </source>
</reference>
<evidence type="ECO:0000256" key="1">
    <source>
        <dbReference type="SAM" id="Phobius"/>
    </source>
</evidence>
<feature type="transmembrane region" description="Helical" evidence="1">
    <location>
        <begin position="44"/>
        <end position="66"/>
    </location>
</feature>
<feature type="transmembrane region" description="Helical" evidence="1">
    <location>
        <begin position="6"/>
        <end position="23"/>
    </location>
</feature>
<name>A0ABV7QTH9_9PSEU</name>
<dbReference type="RefSeq" id="WP_377871819.1">
    <property type="nucleotide sequence ID" value="NZ_JBHMAY010000034.1"/>
</dbReference>
<keyword evidence="1" id="KW-0812">Transmembrane</keyword>
<protein>
    <submittedName>
        <fullName evidence="2">DUF6338 family protein</fullName>
    </submittedName>
</protein>
<comment type="caution">
    <text evidence="2">The sequence shown here is derived from an EMBL/GenBank/DDBJ whole genome shotgun (WGS) entry which is preliminary data.</text>
</comment>
<proteinExistence type="predicted"/>
<feature type="transmembrane region" description="Helical" evidence="1">
    <location>
        <begin position="86"/>
        <end position="112"/>
    </location>
</feature>
<keyword evidence="3" id="KW-1185">Reference proteome</keyword>
<gene>
    <name evidence="2" type="ORF">ACFORO_36245</name>
</gene>
<evidence type="ECO:0000313" key="2">
    <source>
        <dbReference type="EMBL" id="MFC3515659.1"/>
    </source>
</evidence>
<sequence length="221" mass="23151">MPPSTAAGLVFLVAALSPGLVYHRMLARFLPRDSRSAVGEVVEMATAGALTSAVAVVLVLVAGQVFPGLVSLDDLVTGPATLRPKAWGVVASALFVLLLSLALALAGGRLWVRLAGKQQSRIHEGVVWSAVLAAKRDGLPVFLAVEVDDGRLIEGLFRSVSVDGDPARDAVVLQRPIAVTGPGDNPRSAREQDFVLIPRSIVKAVHGKYVPRTAREKGGDG</sequence>
<keyword evidence="1" id="KW-0472">Membrane</keyword>
<organism evidence="2 3">
    <name type="scientific">Amycolatopsis halotolerans</name>
    <dbReference type="NCBI Taxonomy" id="330083"/>
    <lineage>
        <taxon>Bacteria</taxon>
        <taxon>Bacillati</taxon>
        <taxon>Actinomycetota</taxon>
        <taxon>Actinomycetes</taxon>
        <taxon>Pseudonocardiales</taxon>
        <taxon>Pseudonocardiaceae</taxon>
        <taxon>Amycolatopsis</taxon>
    </lineage>
</organism>